<dbReference type="WBParaSite" id="jg16817">
    <property type="protein sequence ID" value="jg16817"/>
    <property type="gene ID" value="jg16817"/>
</dbReference>
<name>A0A915D7C3_9BILA</name>
<evidence type="ECO:0000313" key="1">
    <source>
        <dbReference type="Proteomes" id="UP000887574"/>
    </source>
</evidence>
<evidence type="ECO:0000313" key="2">
    <source>
        <dbReference type="WBParaSite" id="jg16817"/>
    </source>
</evidence>
<organism evidence="1 2">
    <name type="scientific">Ditylenchus dipsaci</name>
    <dbReference type="NCBI Taxonomy" id="166011"/>
    <lineage>
        <taxon>Eukaryota</taxon>
        <taxon>Metazoa</taxon>
        <taxon>Ecdysozoa</taxon>
        <taxon>Nematoda</taxon>
        <taxon>Chromadorea</taxon>
        <taxon>Rhabditida</taxon>
        <taxon>Tylenchina</taxon>
        <taxon>Tylenchomorpha</taxon>
        <taxon>Sphaerularioidea</taxon>
        <taxon>Anguinidae</taxon>
        <taxon>Anguininae</taxon>
        <taxon>Ditylenchus</taxon>
    </lineage>
</organism>
<protein>
    <submittedName>
        <fullName evidence="2">Uncharacterized protein</fullName>
    </submittedName>
</protein>
<dbReference type="Proteomes" id="UP000887574">
    <property type="component" value="Unplaced"/>
</dbReference>
<dbReference type="AlphaFoldDB" id="A0A915D7C3"/>
<reference evidence="2" key="1">
    <citation type="submission" date="2022-11" db="UniProtKB">
        <authorList>
            <consortium name="WormBaseParasite"/>
        </authorList>
    </citation>
    <scope>IDENTIFICATION</scope>
</reference>
<accession>A0A915D7C3</accession>
<proteinExistence type="predicted"/>
<keyword evidence="1" id="KW-1185">Reference proteome</keyword>
<sequence>MVNLLGDSYGIICAEKNIQRERPFDPDLINQAAIGETKLWNFAITKWFEYYQRDSAAAGFTNLCEPQMTAELTSVLRRAFPRAAAEASPGSGSHRIDIVSHQESYNRLINTCL</sequence>